<evidence type="ECO:0000256" key="1">
    <source>
        <dbReference type="ARBA" id="ARBA00024322"/>
    </source>
</evidence>
<proteinExistence type="predicted"/>
<dbReference type="CDD" id="cd07052">
    <property type="entry name" value="BMC_like_1_repeat2"/>
    <property type="match status" value="1"/>
</dbReference>
<dbReference type="Gene3D" id="3.30.70.1710">
    <property type="match status" value="2"/>
</dbReference>
<dbReference type="Proteomes" id="UP000539372">
    <property type="component" value="Unassembled WGS sequence"/>
</dbReference>
<dbReference type="AlphaFoldDB" id="A0A7Y0DY01"/>
<gene>
    <name evidence="4" type="ORF">HH303_04040</name>
</gene>
<dbReference type="InterPro" id="IPR037233">
    <property type="entry name" value="CcmK-like_sf"/>
</dbReference>
<evidence type="ECO:0000313" key="4">
    <source>
        <dbReference type="EMBL" id="NMM43635.1"/>
    </source>
</evidence>
<dbReference type="GO" id="GO:0031469">
    <property type="term" value="C:bacterial microcompartment"/>
    <property type="evidence" value="ECO:0007669"/>
    <property type="project" value="UniProtKB-SubCell"/>
</dbReference>
<dbReference type="RefSeq" id="WP_169623899.1">
    <property type="nucleotide sequence ID" value="NZ_JABBNT010000001.1"/>
</dbReference>
<evidence type="ECO:0000259" key="3">
    <source>
        <dbReference type="PROSITE" id="PS51931"/>
    </source>
</evidence>
<name>A0A7Y0DY01_9PROT</name>
<dbReference type="SUPFAM" id="SSF143414">
    <property type="entry name" value="CcmK-like"/>
    <property type="match status" value="1"/>
</dbReference>
<sequence>MADLRSFIFIDQLQPQTLAYIATWMRGSLPRRNMAAQIIEIAPGLDIEALTDVALKGADVKAGLLVVERQFGTLEFHSRSTAEVQAGGQAVLDALGARKEDAIPPKILASRIVTRVDRQHAYLINRNKLGTMILGGDSLYLLECQSASYAILACNEAEKEANIKVIDYRMIGANGRLYLAGDEAEVRNARDAAESALRQLGAS</sequence>
<keyword evidence="5" id="KW-1185">Reference proteome</keyword>
<feature type="domain" description="BMC circularly permuted" evidence="3">
    <location>
        <begin position="3"/>
        <end position="105"/>
    </location>
</feature>
<keyword evidence="2" id="KW-1283">Bacterial microcompartment</keyword>
<evidence type="ECO:0000256" key="2">
    <source>
        <dbReference type="ARBA" id="ARBA00024446"/>
    </source>
</evidence>
<feature type="domain" description="BMC circularly permuted" evidence="3">
    <location>
        <begin position="106"/>
        <end position="203"/>
    </location>
</feature>
<dbReference type="PROSITE" id="PS51931">
    <property type="entry name" value="BMC_CP"/>
    <property type="match status" value="2"/>
</dbReference>
<comment type="subcellular location">
    <subcellularLocation>
        <location evidence="1">Bacterial microcompartment</location>
    </subcellularLocation>
</comment>
<dbReference type="InterPro" id="IPR000249">
    <property type="entry name" value="BMC_dom"/>
</dbReference>
<dbReference type="SMART" id="SM00877">
    <property type="entry name" value="BMC"/>
    <property type="match status" value="2"/>
</dbReference>
<reference evidence="4 5" key="1">
    <citation type="submission" date="2020-04" db="EMBL/GenBank/DDBJ databases">
        <title>Rhodospirillaceae bacterium KN72 isolated from deep sea.</title>
        <authorList>
            <person name="Zhang D.-C."/>
        </authorList>
    </citation>
    <scope>NUCLEOTIDE SEQUENCE [LARGE SCALE GENOMIC DNA]</scope>
    <source>
        <strain evidence="4 5">KN72</strain>
    </source>
</reference>
<comment type="caution">
    <text evidence="4">The sequence shown here is derived from an EMBL/GenBank/DDBJ whole genome shotgun (WGS) entry which is preliminary data.</text>
</comment>
<protein>
    <submittedName>
        <fullName evidence="4">BMC domain-containing protein</fullName>
    </submittedName>
</protein>
<dbReference type="InterPro" id="IPR044870">
    <property type="entry name" value="BMC_CP"/>
</dbReference>
<organism evidence="4 5">
    <name type="scientific">Pacificispira spongiicola</name>
    <dbReference type="NCBI Taxonomy" id="2729598"/>
    <lineage>
        <taxon>Bacteria</taxon>
        <taxon>Pseudomonadati</taxon>
        <taxon>Pseudomonadota</taxon>
        <taxon>Alphaproteobacteria</taxon>
        <taxon>Rhodospirillales</taxon>
        <taxon>Rhodospirillaceae</taxon>
        <taxon>Pacificispira</taxon>
    </lineage>
</organism>
<evidence type="ECO:0000313" key="5">
    <source>
        <dbReference type="Proteomes" id="UP000539372"/>
    </source>
</evidence>
<dbReference type="CDD" id="cd07051">
    <property type="entry name" value="BMC_like_1_repeat1"/>
    <property type="match status" value="1"/>
</dbReference>
<dbReference type="Pfam" id="PF00936">
    <property type="entry name" value="BMC"/>
    <property type="match status" value="1"/>
</dbReference>
<accession>A0A7Y0DY01</accession>
<dbReference type="EMBL" id="JABBNT010000001">
    <property type="protein sequence ID" value="NMM43635.1"/>
    <property type="molecule type" value="Genomic_DNA"/>
</dbReference>